<keyword evidence="2" id="KW-1185">Reference proteome</keyword>
<name>A0A7Y9K119_9SPHN</name>
<dbReference type="AlphaFoldDB" id="A0A7Y9K119"/>
<accession>A0A7Y9K119</accession>
<organism evidence="1 2">
    <name type="scientific">Sphingomonas melonis</name>
    <dbReference type="NCBI Taxonomy" id="152682"/>
    <lineage>
        <taxon>Bacteria</taxon>
        <taxon>Pseudomonadati</taxon>
        <taxon>Pseudomonadota</taxon>
        <taxon>Alphaproteobacteria</taxon>
        <taxon>Sphingomonadales</taxon>
        <taxon>Sphingomonadaceae</taxon>
        <taxon>Sphingomonas</taxon>
    </lineage>
</organism>
<protein>
    <submittedName>
        <fullName evidence="1">Uncharacterized protein</fullName>
    </submittedName>
</protein>
<proteinExistence type="predicted"/>
<sequence length="56" mass="5785">MPTAIDTATNEATITAKYMILDALELLDGLQSFSAQIAAVHLAHALEMIDAGGAAL</sequence>
<dbReference type="EMBL" id="JACCBY010000001">
    <property type="protein sequence ID" value="NYD89477.1"/>
    <property type="molecule type" value="Genomic_DNA"/>
</dbReference>
<evidence type="ECO:0000313" key="2">
    <source>
        <dbReference type="Proteomes" id="UP000517753"/>
    </source>
</evidence>
<reference evidence="1 2" key="1">
    <citation type="submission" date="2020-07" db="EMBL/GenBank/DDBJ databases">
        <authorList>
            <person name="Partida-Martinez L."/>
            <person name="Huntemann M."/>
            <person name="Clum A."/>
            <person name="Wang J."/>
            <person name="Palaniappan K."/>
            <person name="Ritter S."/>
            <person name="Chen I.-M."/>
            <person name="Stamatis D."/>
            <person name="Reddy T."/>
            <person name="O'Malley R."/>
            <person name="Daum C."/>
            <person name="Shapiro N."/>
            <person name="Ivanova N."/>
            <person name="Kyrpides N."/>
            <person name="Woyke T."/>
        </authorList>
    </citation>
    <scope>NUCLEOTIDE SEQUENCE [LARGE SCALE GENOMIC DNA]</scope>
    <source>
        <strain evidence="1 2">AS2.3</strain>
    </source>
</reference>
<reference evidence="1 2" key="2">
    <citation type="submission" date="2020-08" db="EMBL/GenBank/DDBJ databases">
        <title>The Agave Microbiome: Exploring the role of microbial communities in plant adaptations to desert environments.</title>
        <authorList>
            <person name="Partida-Martinez L.P."/>
        </authorList>
    </citation>
    <scope>NUCLEOTIDE SEQUENCE [LARGE SCALE GENOMIC DNA]</scope>
    <source>
        <strain evidence="1 2">AS2.3</strain>
    </source>
</reference>
<dbReference type="RefSeq" id="WP_179507914.1">
    <property type="nucleotide sequence ID" value="NZ_JACCBY010000001.1"/>
</dbReference>
<dbReference type="Proteomes" id="UP000517753">
    <property type="component" value="Unassembled WGS sequence"/>
</dbReference>
<gene>
    <name evidence="1" type="ORF">HD841_001246</name>
</gene>
<comment type="caution">
    <text evidence="1">The sequence shown here is derived from an EMBL/GenBank/DDBJ whole genome shotgun (WGS) entry which is preliminary data.</text>
</comment>
<evidence type="ECO:0000313" key="1">
    <source>
        <dbReference type="EMBL" id="NYD89477.1"/>
    </source>
</evidence>